<evidence type="ECO:0000313" key="3">
    <source>
        <dbReference type="Proteomes" id="UP001054889"/>
    </source>
</evidence>
<keyword evidence="1" id="KW-0677">Repeat</keyword>
<dbReference type="PANTHER" id="PTHR22895:SF0">
    <property type="entry name" value="ARMADILLO REPEAT-CONTAINING PROTEIN 6"/>
    <property type="match status" value="1"/>
</dbReference>
<dbReference type="EMBL" id="BQKI01000001">
    <property type="protein sequence ID" value="GJM86926.1"/>
    <property type="molecule type" value="Genomic_DNA"/>
</dbReference>
<reference evidence="2" key="1">
    <citation type="journal article" date="2018" name="DNA Res.">
        <title>Multiple hybrid de novo genome assembly of finger millet, an orphan allotetraploid crop.</title>
        <authorList>
            <person name="Hatakeyama M."/>
            <person name="Aluri S."/>
            <person name="Balachadran M.T."/>
            <person name="Sivarajan S.R."/>
            <person name="Patrignani A."/>
            <person name="Gruter S."/>
            <person name="Poveda L."/>
            <person name="Shimizu-Inatsugi R."/>
            <person name="Baeten J."/>
            <person name="Francoijs K.J."/>
            <person name="Nataraja K.N."/>
            <person name="Reddy Y.A.N."/>
            <person name="Phadnis S."/>
            <person name="Ravikumar R.L."/>
            <person name="Schlapbach R."/>
            <person name="Sreeman S.M."/>
            <person name="Shimizu K.K."/>
        </authorList>
    </citation>
    <scope>NUCLEOTIDE SEQUENCE</scope>
</reference>
<keyword evidence="3" id="KW-1185">Reference proteome</keyword>
<protein>
    <recommendedName>
        <fullName evidence="4">Armadillo repeat-containing protein 6</fullName>
    </recommendedName>
</protein>
<dbReference type="SMART" id="SM00185">
    <property type="entry name" value="ARM"/>
    <property type="match status" value="3"/>
</dbReference>
<dbReference type="PANTHER" id="PTHR22895">
    <property type="entry name" value="ARMADILLO REPEAT-CONTAINING PROTEIN 6"/>
    <property type="match status" value="1"/>
</dbReference>
<accession>A0AAV5BKI0</accession>
<evidence type="ECO:0000256" key="1">
    <source>
        <dbReference type="ARBA" id="ARBA00022737"/>
    </source>
</evidence>
<dbReference type="Proteomes" id="UP001054889">
    <property type="component" value="Unassembled WGS sequence"/>
</dbReference>
<dbReference type="InterPro" id="IPR011989">
    <property type="entry name" value="ARM-like"/>
</dbReference>
<evidence type="ECO:0008006" key="4">
    <source>
        <dbReference type="Google" id="ProtNLM"/>
    </source>
</evidence>
<evidence type="ECO:0000313" key="2">
    <source>
        <dbReference type="EMBL" id="GJM86926.1"/>
    </source>
</evidence>
<name>A0AAV5BKI0_ELECO</name>
<comment type="caution">
    <text evidence="2">The sequence shown here is derived from an EMBL/GenBank/DDBJ whole genome shotgun (WGS) entry which is preliminary data.</text>
</comment>
<dbReference type="Gene3D" id="1.25.10.10">
    <property type="entry name" value="Leucine-rich Repeat Variant"/>
    <property type="match status" value="2"/>
</dbReference>
<reference evidence="2" key="2">
    <citation type="submission" date="2021-12" db="EMBL/GenBank/DDBJ databases">
        <title>Resequencing data analysis of finger millet.</title>
        <authorList>
            <person name="Hatakeyama M."/>
            <person name="Aluri S."/>
            <person name="Balachadran M.T."/>
            <person name="Sivarajan S.R."/>
            <person name="Poveda L."/>
            <person name="Shimizu-Inatsugi R."/>
            <person name="Schlapbach R."/>
            <person name="Sreeman S.M."/>
            <person name="Shimizu K.K."/>
        </authorList>
    </citation>
    <scope>NUCLEOTIDE SEQUENCE</scope>
</reference>
<organism evidence="2 3">
    <name type="scientific">Eleusine coracana subsp. coracana</name>
    <dbReference type="NCBI Taxonomy" id="191504"/>
    <lineage>
        <taxon>Eukaryota</taxon>
        <taxon>Viridiplantae</taxon>
        <taxon>Streptophyta</taxon>
        <taxon>Embryophyta</taxon>
        <taxon>Tracheophyta</taxon>
        <taxon>Spermatophyta</taxon>
        <taxon>Magnoliopsida</taxon>
        <taxon>Liliopsida</taxon>
        <taxon>Poales</taxon>
        <taxon>Poaceae</taxon>
        <taxon>PACMAD clade</taxon>
        <taxon>Chloridoideae</taxon>
        <taxon>Cynodonteae</taxon>
        <taxon>Eleusininae</taxon>
        <taxon>Eleusine</taxon>
    </lineage>
</organism>
<dbReference type="InterPro" id="IPR000225">
    <property type="entry name" value="Armadillo"/>
</dbReference>
<sequence length="502" mass="53072">MTAAAAMAVASVDPQGRILAVDDGVGGKRRGALWGRRKRTKEMAIAISQEAFDAMVRENMEDLGMDPDEALADAVEALTLQGADISGIIKRVPGEAAAAEVSPVVRVLDELKASPGARGGSGEDLGRLVSLLDELRGLCCSGVGSENAAVAVRNGGVETLVALCVSAQIEQEKLLASGLKALSSMIRDIGSTEKFRQSEGPKIVMDILKGGSENSDLLDAGFSVVAAASAGNEVVKESFMDLKVDELILHLMREKLKTNVQSLYEAVRVLLTPDDCRVVASQVYGYSRKFAEIGIAEVLINALRGQVPPSSLPSACAALKAIAVNDEICRSISENGGIDVLLQCIDEAGEQKNKVTAKSCCSLLSKLGASDTNKSVILQRGGLEKSLKLTSTFSEDASIIQEAMSLVTVLTLRSPDNAARAMEVGYGTLAIQAMQRFPSSGQTQKQACLMIRNLVVRNPENRTILLNDGAEKLIRKAKVTHASCKDAATAAVRDLGLDNYNA</sequence>
<proteinExistence type="predicted"/>
<dbReference type="InterPro" id="IPR016024">
    <property type="entry name" value="ARM-type_fold"/>
</dbReference>
<dbReference type="SUPFAM" id="SSF48371">
    <property type="entry name" value="ARM repeat"/>
    <property type="match status" value="1"/>
</dbReference>
<dbReference type="AlphaFoldDB" id="A0AAV5BKI0"/>
<gene>
    <name evidence="2" type="primary">ga02829</name>
    <name evidence="2" type="ORF">PR202_ga02829</name>
</gene>